<organism evidence="1">
    <name type="scientific">Arundo donax</name>
    <name type="common">Giant reed</name>
    <name type="synonym">Donax arundinaceus</name>
    <dbReference type="NCBI Taxonomy" id="35708"/>
    <lineage>
        <taxon>Eukaryota</taxon>
        <taxon>Viridiplantae</taxon>
        <taxon>Streptophyta</taxon>
        <taxon>Embryophyta</taxon>
        <taxon>Tracheophyta</taxon>
        <taxon>Spermatophyta</taxon>
        <taxon>Magnoliopsida</taxon>
        <taxon>Liliopsida</taxon>
        <taxon>Poales</taxon>
        <taxon>Poaceae</taxon>
        <taxon>PACMAD clade</taxon>
        <taxon>Arundinoideae</taxon>
        <taxon>Arundineae</taxon>
        <taxon>Arundo</taxon>
    </lineage>
</organism>
<name>A0A0A9GM12_ARUDO</name>
<sequence length="46" mass="5254">MNSNTLRLDIIPKCKIVNKINKRWLESSRASIILESWARSGVVQKG</sequence>
<proteinExistence type="predicted"/>
<dbReference type="EMBL" id="GBRH01172364">
    <property type="protein sequence ID" value="JAE25532.1"/>
    <property type="molecule type" value="Transcribed_RNA"/>
</dbReference>
<reference evidence="1" key="2">
    <citation type="journal article" date="2015" name="Data Brief">
        <title>Shoot transcriptome of the giant reed, Arundo donax.</title>
        <authorList>
            <person name="Barrero R.A."/>
            <person name="Guerrero F.D."/>
            <person name="Moolhuijzen P."/>
            <person name="Goolsby J.A."/>
            <person name="Tidwell J."/>
            <person name="Bellgard S.E."/>
            <person name="Bellgard M.I."/>
        </authorList>
    </citation>
    <scope>NUCLEOTIDE SEQUENCE</scope>
    <source>
        <tissue evidence="1">Shoot tissue taken approximately 20 cm above the soil surface</tissue>
    </source>
</reference>
<evidence type="ECO:0000313" key="1">
    <source>
        <dbReference type="EMBL" id="JAE25532.1"/>
    </source>
</evidence>
<protein>
    <submittedName>
        <fullName evidence="1">Uncharacterized protein</fullName>
    </submittedName>
</protein>
<accession>A0A0A9GM12</accession>
<reference evidence="1" key="1">
    <citation type="submission" date="2014-09" db="EMBL/GenBank/DDBJ databases">
        <authorList>
            <person name="Magalhaes I.L.F."/>
            <person name="Oliveira U."/>
            <person name="Santos F.R."/>
            <person name="Vidigal T.H.D.A."/>
            <person name="Brescovit A.D."/>
            <person name="Santos A.J."/>
        </authorList>
    </citation>
    <scope>NUCLEOTIDE SEQUENCE</scope>
    <source>
        <tissue evidence="1">Shoot tissue taken approximately 20 cm above the soil surface</tissue>
    </source>
</reference>
<dbReference type="AlphaFoldDB" id="A0A0A9GM12"/>